<evidence type="ECO:0000256" key="4">
    <source>
        <dbReference type="ARBA" id="ARBA00010790"/>
    </source>
</evidence>
<evidence type="ECO:0000256" key="2">
    <source>
        <dbReference type="ARBA" id="ARBA00004191"/>
    </source>
</evidence>
<evidence type="ECO:0000259" key="12">
    <source>
        <dbReference type="PROSITE" id="PS00623"/>
    </source>
</evidence>
<dbReference type="PIRSF" id="PIRSF000137">
    <property type="entry name" value="Alcohol_oxidase"/>
    <property type="match status" value="1"/>
</dbReference>
<comment type="caution">
    <text evidence="14">The sequence shown here is derived from an EMBL/GenBank/DDBJ whole genome shotgun (WGS) entry which is preliminary data.</text>
</comment>
<evidence type="ECO:0000256" key="9">
    <source>
        <dbReference type="ARBA" id="ARBA00023002"/>
    </source>
</evidence>
<evidence type="ECO:0000256" key="1">
    <source>
        <dbReference type="ARBA" id="ARBA00001974"/>
    </source>
</evidence>
<evidence type="ECO:0000313" key="15">
    <source>
        <dbReference type="Proteomes" id="UP001220324"/>
    </source>
</evidence>
<dbReference type="InterPro" id="IPR007867">
    <property type="entry name" value="GMC_OxRtase_C"/>
</dbReference>
<keyword evidence="15" id="KW-1185">Reference proteome</keyword>
<evidence type="ECO:0000256" key="11">
    <source>
        <dbReference type="RuleBase" id="RU003968"/>
    </source>
</evidence>
<feature type="binding site" evidence="10">
    <location>
        <position position="229"/>
    </location>
    <ligand>
        <name>FAD</name>
        <dbReference type="ChEBI" id="CHEBI:57692"/>
    </ligand>
</feature>
<reference evidence="14 15" key="1">
    <citation type="journal article" date="2023" name="IMA Fungus">
        <title>Comparative genomic study of the Penicillium genus elucidates a diverse pangenome and 15 lateral gene transfer events.</title>
        <authorList>
            <person name="Petersen C."/>
            <person name="Sorensen T."/>
            <person name="Nielsen M.R."/>
            <person name="Sondergaard T.E."/>
            <person name="Sorensen J.L."/>
            <person name="Fitzpatrick D.A."/>
            <person name="Frisvad J.C."/>
            <person name="Nielsen K.L."/>
        </authorList>
    </citation>
    <scope>NUCLEOTIDE SEQUENCE [LARGE SCALE GENOMIC DNA]</scope>
    <source>
        <strain evidence="14 15">IBT 35679</strain>
    </source>
</reference>
<evidence type="ECO:0000256" key="8">
    <source>
        <dbReference type="ARBA" id="ARBA00022827"/>
    </source>
</evidence>
<protein>
    <submittedName>
        <fullName evidence="14">Glucose-methanol-choline (Gmc) oxidoreductase</fullName>
    </submittedName>
</protein>
<dbReference type="InterPro" id="IPR036188">
    <property type="entry name" value="FAD/NAD-bd_sf"/>
</dbReference>
<feature type="domain" description="Glucose-methanol-choline oxidoreductase N-terminal" evidence="12">
    <location>
        <begin position="87"/>
        <end position="110"/>
    </location>
</feature>
<dbReference type="InterPro" id="IPR000172">
    <property type="entry name" value="GMC_OxRdtase_N"/>
</dbReference>
<dbReference type="GO" id="GO:0005737">
    <property type="term" value="C:cytoplasm"/>
    <property type="evidence" value="ECO:0007669"/>
    <property type="project" value="UniProtKB-SubCell"/>
</dbReference>
<evidence type="ECO:0000256" key="6">
    <source>
        <dbReference type="ARBA" id="ARBA00022512"/>
    </source>
</evidence>
<dbReference type="AlphaFoldDB" id="A0AAD6GM60"/>
<evidence type="ECO:0000256" key="3">
    <source>
        <dbReference type="ARBA" id="ARBA00004496"/>
    </source>
</evidence>
<sequence>MADALPQNADYLIIGGGTAGLVVASRLASELPDKQVVVLESGPDRTADPRVQNPNAWRTLGGSELDWQFKTVPQAGLNDREQDHPAGRMLGGSSALNGLAWVPPSPAAINAWAKLGNPSWNWETLLPYLKKSHTVSPPGQCSKEGQGPIQVAYPALQEQGTLPLIEAWNQALQDQGYDYTTDALGGQKSVGSRAYTATIDPVSGFRSSADSQYRGSIHANLNIVTNATVRKIIFASGSEDAVATAAEVEWAGRIVNVKAKKEIILAAGAFHTPKVLELSGVGQKDLLDRLGIPVIINHPGVGENLQNHIMGILTTPLKCEGLTPGIKTLAFTRLDHDDQERVFAATSEPSTSEFKTSENVIKSILRSPDEASAFNLLAVMPGGLAFLAILPSFPFSRGNIHIPSSDPRAKPIVDTQFLMNNIDIEILARHVQKLHDLTTSPALDSFLQPSPPLDLAATKEMLRQATALTAHHTCGTAAMLPREAGGVVSEELRVYGTRNVRVVDASVFPLIPPANPMATVYAVAERAADLIRLT</sequence>
<keyword evidence="8 10" id="KW-0274">FAD</keyword>
<comment type="cofactor">
    <cofactor evidence="1 10">
        <name>FAD</name>
        <dbReference type="ChEBI" id="CHEBI:57692"/>
    </cofactor>
</comment>
<dbReference type="PANTHER" id="PTHR11552">
    <property type="entry name" value="GLUCOSE-METHANOL-CHOLINE GMC OXIDOREDUCTASE"/>
    <property type="match status" value="1"/>
</dbReference>
<dbReference type="EMBL" id="JAQIZZ010000001">
    <property type="protein sequence ID" value="KAJ5557448.1"/>
    <property type="molecule type" value="Genomic_DNA"/>
</dbReference>
<evidence type="ECO:0000259" key="13">
    <source>
        <dbReference type="PROSITE" id="PS00624"/>
    </source>
</evidence>
<dbReference type="Gene3D" id="3.30.560.10">
    <property type="entry name" value="Glucose Oxidase, domain 3"/>
    <property type="match status" value="1"/>
</dbReference>
<dbReference type="PANTHER" id="PTHR11552:SF201">
    <property type="entry name" value="GLUCOSE-METHANOL-CHOLINE OXIDOREDUCTASE N-TERMINAL DOMAIN-CONTAINING PROTEIN"/>
    <property type="match status" value="1"/>
</dbReference>
<dbReference type="Gene3D" id="3.50.50.60">
    <property type="entry name" value="FAD/NAD(P)-binding domain"/>
    <property type="match status" value="1"/>
</dbReference>
<dbReference type="Pfam" id="PF05199">
    <property type="entry name" value="GMC_oxred_C"/>
    <property type="match status" value="1"/>
</dbReference>
<dbReference type="PROSITE" id="PS00623">
    <property type="entry name" value="GMC_OXRED_1"/>
    <property type="match status" value="1"/>
</dbReference>
<accession>A0AAD6GM60</accession>
<dbReference type="Pfam" id="PF00732">
    <property type="entry name" value="GMC_oxred_N"/>
    <property type="match status" value="1"/>
</dbReference>
<organism evidence="14 15">
    <name type="scientific">Penicillium frequentans</name>
    <dbReference type="NCBI Taxonomy" id="3151616"/>
    <lineage>
        <taxon>Eukaryota</taxon>
        <taxon>Fungi</taxon>
        <taxon>Dikarya</taxon>
        <taxon>Ascomycota</taxon>
        <taxon>Pezizomycotina</taxon>
        <taxon>Eurotiomycetes</taxon>
        <taxon>Eurotiomycetidae</taxon>
        <taxon>Eurotiales</taxon>
        <taxon>Aspergillaceae</taxon>
        <taxon>Penicillium</taxon>
    </lineage>
</organism>
<dbReference type="SUPFAM" id="SSF54373">
    <property type="entry name" value="FAD-linked reductases, C-terminal domain"/>
    <property type="match status" value="1"/>
</dbReference>
<keyword evidence="9" id="KW-0560">Oxidoreductase</keyword>
<evidence type="ECO:0000313" key="14">
    <source>
        <dbReference type="EMBL" id="KAJ5557448.1"/>
    </source>
</evidence>
<feature type="domain" description="Glucose-methanol-choline oxidoreductase N-terminal" evidence="13">
    <location>
        <begin position="268"/>
        <end position="282"/>
    </location>
</feature>
<keyword evidence="6" id="KW-0964">Secreted</keyword>
<keyword evidence="5" id="KW-0963">Cytoplasm</keyword>
<proteinExistence type="inferred from homology"/>
<keyword evidence="6" id="KW-0134">Cell wall</keyword>
<evidence type="ECO:0000256" key="7">
    <source>
        <dbReference type="ARBA" id="ARBA00022630"/>
    </source>
</evidence>
<dbReference type="InterPro" id="IPR012132">
    <property type="entry name" value="GMC_OxRdtase"/>
</dbReference>
<name>A0AAD6GM60_9EURO</name>
<dbReference type="SUPFAM" id="SSF51905">
    <property type="entry name" value="FAD/NAD(P)-binding domain"/>
    <property type="match status" value="1"/>
</dbReference>
<dbReference type="GO" id="GO:0050660">
    <property type="term" value="F:flavin adenine dinucleotide binding"/>
    <property type="evidence" value="ECO:0007669"/>
    <property type="project" value="InterPro"/>
</dbReference>
<comment type="subcellular location">
    <subcellularLocation>
        <location evidence="3">Cytoplasm</location>
    </subcellularLocation>
    <subcellularLocation>
        <location evidence="2">Secreted</location>
        <location evidence="2">Cell wall</location>
    </subcellularLocation>
</comment>
<evidence type="ECO:0000256" key="10">
    <source>
        <dbReference type="PIRSR" id="PIRSR000137-2"/>
    </source>
</evidence>
<gene>
    <name evidence="14" type="ORF">N7494_001363</name>
</gene>
<comment type="similarity">
    <text evidence="4 11">Belongs to the GMC oxidoreductase family.</text>
</comment>
<dbReference type="GO" id="GO:0016614">
    <property type="term" value="F:oxidoreductase activity, acting on CH-OH group of donors"/>
    <property type="evidence" value="ECO:0007669"/>
    <property type="project" value="InterPro"/>
</dbReference>
<dbReference type="Proteomes" id="UP001220324">
    <property type="component" value="Unassembled WGS sequence"/>
</dbReference>
<evidence type="ECO:0000256" key="5">
    <source>
        <dbReference type="ARBA" id="ARBA00022490"/>
    </source>
</evidence>
<dbReference type="PROSITE" id="PS00624">
    <property type="entry name" value="GMC_OXRED_2"/>
    <property type="match status" value="1"/>
</dbReference>
<keyword evidence="7 11" id="KW-0285">Flavoprotein</keyword>